<proteinExistence type="predicted"/>
<evidence type="ECO:0000256" key="3">
    <source>
        <dbReference type="ARBA" id="ARBA00022692"/>
    </source>
</evidence>
<feature type="transmembrane region" description="Helical" evidence="7">
    <location>
        <begin position="399"/>
        <end position="417"/>
    </location>
</feature>
<feature type="transmembrane region" description="Helical" evidence="7">
    <location>
        <begin position="56"/>
        <end position="75"/>
    </location>
</feature>
<name>A0ABT2ZND3_9RHOB</name>
<comment type="subcellular location">
    <subcellularLocation>
        <location evidence="1">Membrane</location>
        <topology evidence="1">Multi-pass membrane protein</topology>
    </subcellularLocation>
</comment>
<keyword evidence="6 7" id="KW-0472">Membrane</keyword>
<evidence type="ECO:0000256" key="7">
    <source>
        <dbReference type="SAM" id="Phobius"/>
    </source>
</evidence>
<dbReference type="PANTHER" id="PTHR43652">
    <property type="entry name" value="BASIC AMINO ACID ANTIPORTER YFCC-RELATED"/>
    <property type="match status" value="1"/>
</dbReference>
<evidence type="ECO:0000259" key="8">
    <source>
        <dbReference type="PROSITE" id="PS51202"/>
    </source>
</evidence>
<evidence type="ECO:0000256" key="1">
    <source>
        <dbReference type="ARBA" id="ARBA00004141"/>
    </source>
</evidence>
<feature type="transmembrane region" description="Helical" evidence="7">
    <location>
        <begin position="506"/>
        <end position="524"/>
    </location>
</feature>
<dbReference type="PROSITE" id="PS51202">
    <property type="entry name" value="RCK_C"/>
    <property type="match status" value="2"/>
</dbReference>
<reference evidence="9 10" key="1">
    <citation type="submission" date="2022-10" db="EMBL/GenBank/DDBJ databases">
        <title>Defluviimonas sp. nov., isolated from ocean surface sediments.</title>
        <authorList>
            <person name="He W."/>
            <person name="Wang L."/>
            <person name="Zhang D.-F."/>
        </authorList>
    </citation>
    <scope>NUCLEOTIDE SEQUENCE [LARGE SCALE GENOMIC DNA]</scope>
    <source>
        <strain evidence="9 10">WL0050</strain>
    </source>
</reference>
<feature type="transmembrane region" description="Helical" evidence="7">
    <location>
        <begin position="530"/>
        <end position="556"/>
    </location>
</feature>
<feature type="transmembrane region" description="Helical" evidence="7">
    <location>
        <begin position="475"/>
        <end position="499"/>
    </location>
</feature>
<dbReference type="InterPro" id="IPR006037">
    <property type="entry name" value="RCK_C"/>
</dbReference>
<feature type="transmembrane region" description="Helical" evidence="7">
    <location>
        <begin position="95"/>
        <end position="124"/>
    </location>
</feature>
<accession>A0ABT2ZND3</accession>
<dbReference type="Gene3D" id="3.30.70.1450">
    <property type="entry name" value="Regulator of K+ conductance, C-terminal domain"/>
    <property type="match status" value="2"/>
</dbReference>
<feature type="transmembrane region" description="Helical" evidence="7">
    <location>
        <begin position="175"/>
        <end position="195"/>
    </location>
</feature>
<feature type="transmembrane region" description="Helical" evidence="7">
    <location>
        <begin position="136"/>
        <end position="155"/>
    </location>
</feature>
<evidence type="ECO:0000256" key="6">
    <source>
        <dbReference type="ARBA" id="ARBA00023136"/>
    </source>
</evidence>
<evidence type="ECO:0000256" key="5">
    <source>
        <dbReference type="ARBA" id="ARBA00022989"/>
    </source>
</evidence>
<keyword evidence="3 7" id="KW-0812">Transmembrane</keyword>
<feature type="domain" description="RCK C-terminal" evidence="8">
    <location>
        <begin position="207"/>
        <end position="289"/>
    </location>
</feature>
<dbReference type="InterPro" id="IPR004680">
    <property type="entry name" value="Cit_transptr-like_dom"/>
</dbReference>
<dbReference type="PANTHER" id="PTHR43652:SF2">
    <property type="entry name" value="BASIC AMINO ACID ANTIPORTER YFCC-RELATED"/>
    <property type="match status" value="1"/>
</dbReference>
<dbReference type="SUPFAM" id="SSF116726">
    <property type="entry name" value="TrkA C-terminal domain-like"/>
    <property type="match status" value="2"/>
</dbReference>
<comment type="caution">
    <text evidence="9">The sequence shown here is derived from an EMBL/GenBank/DDBJ whole genome shotgun (WGS) entry which is preliminary data.</text>
</comment>
<dbReference type="EMBL" id="JAOWKZ010000002">
    <property type="protein sequence ID" value="MCV2872644.1"/>
    <property type="molecule type" value="Genomic_DNA"/>
</dbReference>
<dbReference type="Pfam" id="PF02080">
    <property type="entry name" value="TrkA_C"/>
    <property type="match status" value="2"/>
</dbReference>
<keyword evidence="5 7" id="KW-1133">Transmembrane helix</keyword>
<dbReference type="Proteomes" id="UP001652564">
    <property type="component" value="Unassembled WGS sequence"/>
</dbReference>
<evidence type="ECO:0000256" key="2">
    <source>
        <dbReference type="ARBA" id="ARBA00022448"/>
    </source>
</evidence>
<gene>
    <name evidence="9" type="ORF">OEZ71_10095</name>
</gene>
<keyword evidence="10" id="KW-1185">Reference proteome</keyword>
<evidence type="ECO:0000256" key="4">
    <source>
        <dbReference type="ARBA" id="ARBA00022737"/>
    </source>
</evidence>
<evidence type="ECO:0000313" key="10">
    <source>
        <dbReference type="Proteomes" id="UP001652564"/>
    </source>
</evidence>
<sequence>MTADILIVLSVLVVAILLLATEWISVDVVTLGLVAALTVTGILSPAEAFAGFGSEVIVILASIMVLAGAIVKAGAMDRLAETVHAFARGRKTPTLLALLSASAASSAFLSNTNVTAIMTPVALGAARKAGLSAGRVLMPVAYASILGGTCTIIGTSTNLAGSAMVERLGMEPFSLFEFLGIGLIVAAVGIFWLVFGARWVLPVQTAAEIDDRPEPRRFFTTLCLPDGSSAIGRPVREVKFEEFETDLLAVVRNGERFAPHHSRKLQAGDELIVRASREGLVKLKKSPHFTLEPDRHFSERFHDQKADVSLVEALIAPQSRLVGQTLKQLGFFDEFRGVVLAIYRRNLSRPARIENMRLRAGDVLLLQGPEEALGQLRGGKDLRVLVEVDETAMTRREGLLTLGALTAAIVAGALGLVPFSVAVLIAVLTVVLSGGITMEQAYRSIDWRLLILIGGMTSLGVAMETSGAARFLADHIVGVGSVFGPRAAMAAFALLAIVLTQPMSNAAAALTVMPVAVAAAPGLGLEPRTLAVLVTLSASLSFISPLEPACLLVYDLGRYRFMDYVRAGTPLTLISLVLLLILVPVFWP</sequence>
<keyword evidence="2" id="KW-0813">Transport</keyword>
<protein>
    <submittedName>
        <fullName evidence="9">SLC13 family permease</fullName>
    </submittedName>
</protein>
<dbReference type="InterPro" id="IPR036721">
    <property type="entry name" value="RCK_C_sf"/>
</dbReference>
<organism evidence="9 10">
    <name type="scientific">Albidovulum litorale</name>
    <dbReference type="NCBI Taxonomy" id="2984134"/>
    <lineage>
        <taxon>Bacteria</taxon>
        <taxon>Pseudomonadati</taxon>
        <taxon>Pseudomonadota</taxon>
        <taxon>Alphaproteobacteria</taxon>
        <taxon>Rhodobacterales</taxon>
        <taxon>Paracoccaceae</taxon>
        <taxon>Albidovulum</taxon>
    </lineage>
</organism>
<feature type="domain" description="RCK C-terminal" evidence="8">
    <location>
        <begin position="298"/>
        <end position="382"/>
    </location>
</feature>
<dbReference type="RefSeq" id="WP_263739823.1">
    <property type="nucleotide sequence ID" value="NZ_JAOWKZ010000002.1"/>
</dbReference>
<dbReference type="Pfam" id="PF03600">
    <property type="entry name" value="CitMHS"/>
    <property type="match status" value="1"/>
</dbReference>
<dbReference type="InterPro" id="IPR051679">
    <property type="entry name" value="DASS-Related_Transporters"/>
</dbReference>
<keyword evidence="4" id="KW-0677">Repeat</keyword>
<evidence type="ECO:0000313" key="9">
    <source>
        <dbReference type="EMBL" id="MCV2872644.1"/>
    </source>
</evidence>
<feature type="transmembrane region" description="Helical" evidence="7">
    <location>
        <begin position="568"/>
        <end position="587"/>
    </location>
</feature>
<feature type="transmembrane region" description="Helical" evidence="7">
    <location>
        <begin position="449"/>
        <end position="469"/>
    </location>
</feature>